<reference evidence="8 9" key="1">
    <citation type="submission" date="2024-11" db="EMBL/GenBank/DDBJ databases">
        <authorList>
            <person name="Lucas J.A."/>
        </authorList>
    </citation>
    <scope>NUCLEOTIDE SEQUENCE [LARGE SCALE GENOMIC DNA]</scope>
    <source>
        <strain evidence="8 9">Z 7.15</strain>
    </source>
</reference>
<comment type="caution">
    <text evidence="8">The sequence shown here is derived from an EMBL/GenBank/DDBJ whole genome shotgun (WGS) entry which is preliminary data.</text>
</comment>
<evidence type="ECO:0000256" key="1">
    <source>
        <dbReference type="ARBA" id="ARBA00004651"/>
    </source>
</evidence>
<dbReference type="InterPro" id="IPR003856">
    <property type="entry name" value="LPS_length_determ_N"/>
</dbReference>
<name>A0ABW8R0M8_9PSED</name>
<evidence type="ECO:0000259" key="7">
    <source>
        <dbReference type="Pfam" id="PF02706"/>
    </source>
</evidence>
<evidence type="ECO:0000256" key="6">
    <source>
        <dbReference type="SAM" id="Phobius"/>
    </source>
</evidence>
<feature type="domain" description="Polysaccharide chain length determinant N-terminal" evidence="7">
    <location>
        <begin position="14"/>
        <end position="81"/>
    </location>
</feature>
<evidence type="ECO:0000313" key="9">
    <source>
        <dbReference type="Proteomes" id="UP001623008"/>
    </source>
</evidence>
<keyword evidence="4 6" id="KW-1133">Transmembrane helix</keyword>
<feature type="transmembrane region" description="Helical" evidence="6">
    <location>
        <begin position="189"/>
        <end position="211"/>
    </location>
</feature>
<dbReference type="Pfam" id="PF02706">
    <property type="entry name" value="Wzz"/>
    <property type="match status" value="1"/>
</dbReference>
<proteinExistence type="predicted"/>
<keyword evidence="3 6" id="KW-0812">Transmembrane</keyword>
<keyword evidence="2" id="KW-1003">Cell membrane</keyword>
<dbReference type="EMBL" id="JBJHQF010000011">
    <property type="protein sequence ID" value="MFK9004323.1"/>
    <property type="molecule type" value="Genomic_DNA"/>
</dbReference>
<gene>
    <name evidence="8" type="ORF">ACJEBJ_09330</name>
</gene>
<evidence type="ECO:0000256" key="3">
    <source>
        <dbReference type="ARBA" id="ARBA00022692"/>
    </source>
</evidence>
<keyword evidence="9" id="KW-1185">Reference proteome</keyword>
<evidence type="ECO:0000256" key="2">
    <source>
        <dbReference type="ARBA" id="ARBA00022475"/>
    </source>
</evidence>
<dbReference type="Proteomes" id="UP001623008">
    <property type="component" value="Unassembled WGS sequence"/>
</dbReference>
<evidence type="ECO:0000256" key="5">
    <source>
        <dbReference type="ARBA" id="ARBA00023136"/>
    </source>
</evidence>
<accession>A0ABW8R0M8</accession>
<keyword evidence="5 6" id="KW-0472">Membrane</keyword>
<organism evidence="8 9">
    <name type="scientific">Pseudomonas pergaminensis</name>
    <dbReference type="NCBI Taxonomy" id="2853159"/>
    <lineage>
        <taxon>Bacteria</taxon>
        <taxon>Pseudomonadati</taxon>
        <taxon>Pseudomonadota</taxon>
        <taxon>Gammaproteobacteria</taxon>
        <taxon>Pseudomonadales</taxon>
        <taxon>Pseudomonadaceae</taxon>
        <taxon>Pseudomonas</taxon>
    </lineage>
</organism>
<comment type="subcellular location">
    <subcellularLocation>
        <location evidence="1">Cell membrane</location>
        <topology evidence="1">Multi-pass membrane protein</topology>
    </subcellularLocation>
</comment>
<sequence>MSSPTNSNARSNDDEIDLIPLVQVLWHSKITIILTTLVGTVASLALSATSPEQWTASTYITKPSLYSLYKEINEKDGAAKTGALSSETKLYSTIQSDIFYSAMGVMAAQSVTLKETPPKLRGNEPVLYVASTTAMTAALASAQLKSAMEAANTEAIALNVPALAAGNTLKAFNTLDDVKISTTKSTKKFAFLGAFLGLILGSAFVLGRFFIRQRKQSN</sequence>
<evidence type="ECO:0000256" key="4">
    <source>
        <dbReference type="ARBA" id="ARBA00022989"/>
    </source>
</evidence>
<dbReference type="RefSeq" id="WP_406597307.1">
    <property type="nucleotide sequence ID" value="NZ_JBJHQF010000011.1"/>
</dbReference>
<evidence type="ECO:0000313" key="8">
    <source>
        <dbReference type="EMBL" id="MFK9004323.1"/>
    </source>
</evidence>
<protein>
    <submittedName>
        <fullName evidence="8">Wzz/FepE/Etk N-terminal domain-containing protein</fullName>
    </submittedName>
</protein>